<keyword evidence="3 6" id="KW-0805">Transcription regulation</keyword>
<dbReference type="Gramene" id="C.cajan_28809.t">
    <property type="protein sequence ID" value="C.cajan_28809.t"/>
    <property type="gene ID" value="C.cajan_28809"/>
</dbReference>
<dbReference type="PANTHER" id="PTHR14898">
    <property type="entry name" value="ENHANCER OF POLYCOMB"/>
    <property type="match status" value="1"/>
</dbReference>
<evidence type="ECO:0000313" key="10">
    <source>
        <dbReference type="Proteomes" id="UP000075243"/>
    </source>
</evidence>
<evidence type="ECO:0000259" key="8">
    <source>
        <dbReference type="Pfam" id="PF10513"/>
    </source>
</evidence>
<keyword evidence="4 6" id="KW-0804">Transcription</keyword>
<dbReference type="GO" id="GO:0035267">
    <property type="term" value="C:NuA4 histone acetyltransferase complex"/>
    <property type="evidence" value="ECO:0007669"/>
    <property type="project" value="InterPro"/>
</dbReference>
<evidence type="ECO:0000256" key="5">
    <source>
        <dbReference type="ARBA" id="ARBA00023242"/>
    </source>
</evidence>
<dbReference type="GO" id="GO:0006357">
    <property type="term" value="P:regulation of transcription by RNA polymerase II"/>
    <property type="evidence" value="ECO:0007669"/>
    <property type="project" value="InterPro"/>
</dbReference>
<comment type="subcellular location">
    <subcellularLocation>
        <location evidence="1 6">Nucleus</location>
    </subcellularLocation>
</comment>
<reference evidence="9" key="1">
    <citation type="journal article" date="2012" name="Nat. Biotechnol.">
        <title>Draft genome sequence of pigeonpea (Cajanus cajan), an orphan legume crop of resource-poor farmers.</title>
        <authorList>
            <person name="Varshney R.K."/>
            <person name="Chen W."/>
            <person name="Li Y."/>
            <person name="Bharti A.K."/>
            <person name="Saxena R.K."/>
            <person name="Schlueter J.A."/>
            <person name="Donoghue M.T."/>
            <person name="Azam S."/>
            <person name="Fan G."/>
            <person name="Whaley A.M."/>
            <person name="Farmer A.D."/>
            <person name="Sheridan J."/>
            <person name="Iwata A."/>
            <person name="Tuteja R."/>
            <person name="Penmetsa R.V."/>
            <person name="Wu W."/>
            <person name="Upadhyaya H.D."/>
            <person name="Yang S.P."/>
            <person name="Shah T."/>
            <person name="Saxena K.B."/>
            <person name="Michael T."/>
            <person name="McCombie W.R."/>
            <person name="Yang B."/>
            <person name="Zhang G."/>
            <person name="Yang H."/>
            <person name="Wang J."/>
            <person name="Spillane C."/>
            <person name="Cook D.R."/>
            <person name="May G.D."/>
            <person name="Xu X."/>
            <person name="Jackson S.A."/>
        </authorList>
    </citation>
    <scope>NUCLEOTIDE SEQUENCE [LARGE SCALE GENOMIC DNA]</scope>
</reference>
<feature type="compositionally biased region" description="Polar residues" evidence="7">
    <location>
        <begin position="315"/>
        <end position="349"/>
    </location>
</feature>
<dbReference type="Pfam" id="PF10513">
    <property type="entry name" value="EPL1"/>
    <property type="match status" value="1"/>
</dbReference>
<evidence type="ECO:0000256" key="4">
    <source>
        <dbReference type="ARBA" id="ARBA00023163"/>
    </source>
</evidence>
<evidence type="ECO:0000313" key="9">
    <source>
        <dbReference type="EMBL" id="KYP48958.1"/>
    </source>
</evidence>
<evidence type="ECO:0000256" key="6">
    <source>
        <dbReference type="RuleBase" id="RU361124"/>
    </source>
</evidence>
<keyword evidence="10" id="KW-1185">Reference proteome</keyword>
<organism evidence="9 10">
    <name type="scientific">Cajanus cajan</name>
    <name type="common">Pigeon pea</name>
    <name type="synonym">Cajanus indicus</name>
    <dbReference type="NCBI Taxonomy" id="3821"/>
    <lineage>
        <taxon>Eukaryota</taxon>
        <taxon>Viridiplantae</taxon>
        <taxon>Streptophyta</taxon>
        <taxon>Embryophyta</taxon>
        <taxon>Tracheophyta</taxon>
        <taxon>Spermatophyta</taxon>
        <taxon>Magnoliopsida</taxon>
        <taxon>eudicotyledons</taxon>
        <taxon>Gunneridae</taxon>
        <taxon>Pentapetalae</taxon>
        <taxon>rosids</taxon>
        <taxon>fabids</taxon>
        <taxon>Fabales</taxon>
        <taxon>Fabaceae</taxon>
        <taxon>Papilionoideae</taxon>
        <taxon>50 kb inversion clade</taxon>
        <taxon>NPAAA clade</taxon>
        <taxon>indigoferoid/millettioid clade</taxon>
        <taxon>Phaseoleae</taxon>
        <taxon>Cajanus</taxon>
    </lineage>
</organism>
<sequence>MPAAGMRRTTRVFGMKGADSARVLRSGRRLWPESGEVKPKRTNDGDEWPSKTAKLDSAASPRGAAAKGRREVADAPAARRGQRRFGIVYERRRKGLTKEGSRRKEEVPRCELSVVVSRCAGESGRFLRLLASVMRYVARVRVSPRRLLGFFMSVAVHGAFASRGMLFVKGPPTVNIGTCQFFGITEFVPSFSVDFSAVPPCFEYLHSAMFLKSMFRSFFLVNNPINVDSDVEDIEEPSETGTVTSDVIEINDGLSLHSSVKTTRVSSRNGQYRNMLNSRGIQKRRSSLRKRKARNPSTVSLRRNGAIASDLTGGRKSNSQLSGVTSSKKLGSMDNGSTTGSRKETSSSLVNYKEKDSSSCYVNLLVSEIDRCYRVEGAIVTLEMSAPREWFLIVKKDGLTRCTFKAEKVMRPSTSNRFNHATVYSLDNGWKLEFANRQDWNVFKDLYKKCSDHNIPVTAAKFIPVPGVRVVPSYAESNNFSFHRPETYISAIGDELTRAMTRTTANYDMDSEDEEWLKKYNNEFPEHVSEDNFELIIDALEKVYYCNPDDLFDEKSAANGCQHLGSKEAVEAVYNYWMRKRKQKRSVLLRVFQGHPSKRAPLIPKPLLRKRRSFKRQPSQFGRGNQPSMLKAFAAEQDAMEENAMLRIEEAKANANMSMELAIEKRKRAQSLAQNADLATYKATMLIRIAEAALAAESVDNAAAYFLD</sequence>
<feature type="region of interest" description="Disordered" evidence="7">
    <location>
        <begin position="27"/>
        <end position="78"/>
    </location>
</feature>
<dbReference type="GO" id="GO:0005634">
    <property type="term" value="C:nucleus"/>
    <property type="evidence" value="ECO:0007669"/>
    <property type="project" value="UniProtKB-SubCell"/>
</dbReference>
<protein>
    <recommendedName>
        <fullName evidence="6">Enhancer of polycomb-like protein</fullName>
    </recommendedName>
</protein>
<feature type="compositionally biased region" description="Basic and acidic residues" evidence="7">
    <location>
        <begin position="35"/>
        <end position="44"/>
    </location>
</feature>
<feature type="compositionally biased region" description="Basic residues" evidence="7">
    <location>
        <begin position="281"/>
        <end position="294"/>
    </location>
</feature>
<dbReference type="STRING" id="3821.A0A151S2G8"/>
<feature type="region of interest" description="Disordered" evidence="7">
    <location>
        <begin position="259"/>
        <end position="349"/>
    </location>
</feature>
<keyword evidence="5 6" id="KW-0539">Nucleus</keyword>
<dbReference type="Proteomes" id="UP000075243">
    <property type="component" value="Unassembled WGS sequence"/>
</dbReference>
<accession>A0A151S2G8</accession>
<evidence type="ECO:0000256" key="7">
    <source>
        <dbReference type="SAM" id="MobiDB-lite"/>
    </source>
</evidence>
<dbReference type="InterPro" id="IPR019542">
    <property type="entry name" value="Enhancer_polycomb-like_N"/>
</dbReference>
<evidence type="ECO:0000256" key="3">
    <source>
        <dbReference type="ARBA" id="ARBA00023015"/>
    </source>
</evidence>
<dbReference type="EMBL" id="KQ483487">
    <property type="protein sequence ID" value="KYP48958.1"/>
    <property type="molecule type" value="Genomic_DNA"/>
</dbReference>
<feature type="domain" description="Enhancer of polycomb-like N-terminal" evidence="8">
    <location>
        <begin position="396"/>
        <end position="542"/>
    </location>
</feature>
<evidence type="ECO:0000256" key="1">
    <source>
        <dbReference type="ARBA" id="ARBA00004123"/>
    </source>
</evidence>
<feature type="compositionally biased region" description="Polar residues" evidence="7">
    <location>
        <begin position="259"/>
        <end position="280"/>
    </location>
</feature>
<dbReference type="OMA" id="LQCRRDC"/>
<proteinExistence type="inferred from homology"/>
<comment type="similarity">
    <text evidence="2 6">Belongs to the enhancer of polycomb family.</text>
</comment>
<evidence type="ECO:0000256" key="2">
    <source>
        <dbReference type="ARBA" id="ARBA00008035"/>
    </source>
</evidence>
<gene>
    <name evidence="9" type="ORF">KK1_029360</name>
</gene>
<dbReference type="InterPro" id="IPR024943">
    <property type="entry name" value="Enhancer_polycomb"/>
</dbReference>
<name>A0A151S2G8_CAJCA</name>
<dbReference type="AlphaFoldDB" id="A0A151S2G8"/>